<evidence type="ECO:0000313" key="2">
    <source>
        <dbReference type="EMBL" id="RKF81905.1"/>
    </source>
</evidence>
<keyword evidence="3" id="KW-1185">Reference proteome</keyword>
<protein>
    <submittedName>
        <fullName evidence="2">Uncharacterized protein</fullName>
    </submittedName>
</protein>
<gene>
    <name evidence="2" type="ORF">GcM3_030008</name>
</gene>
<dbReference type="Proteomes" id="UP000283383">
    <property type="component" value="Unassembled WGS sequence"/>
</dbReference>
<comment type="caution">
    <text evidence="2">The sequence shown here is derived from an EMBL/GenBank/DDBJ whole genome shotgun (WGS) entry which is preliminary data.</text>
</comment>
<sequence>MTGRGYNPLVGFDDGNPPPGSHNHNRALPQNFQISTIAWTGNVGPVIPVPILSVDNNHELNKEPDIEYVNPPKFCILHVLLSSTKPDLSPTRPQPVFKKLGVPTSTTMWELIEIINSRIDETNINTIYELIEKGGGRWSTGMIFRKDNVDRMSKTLEYFGWDESRDGQKNPEIWLAACSEKS</sequence>
<accession>A0A420J558</accession>
<name>A0A420J558_9PEZI</name>
<evidence type="ECO:0000256" key="1">
    <source>
        <dbReference type="SAM" id="MobiDB-lite"/>
    </source>
</evidence>
<evidence type="ECO:0000313" key="3">
    <source>
        <dbReference type="Proteomes" id="UP000283383"/>
    </source>
</evidence>
<organism evidence="2 3">
    <name type="scientific">Golovinomyces cichoracearum</name>
    <dbReference type="NCBI Taxonomy" id="62708"/>
    <lineage>
        <taxon>Eukaryota</taxon>
        <taxon>Fungi</taxon>
        <taxon>Dikarya</taxon>
        <taxon>Ascomycota</taxon>
        <taxon>Pezizomycotina</taxon>
        <taxon>Leotiomycetes</taxon>
        <taxon>Erysiphales</taxon>
        <taxon>Erysiphaceae</taxon>
        <taxon>Golovinomyces</taxon>
    </lineage>
</organism>
<feature type="region of interest" description="Disordered" evidence="1">
    <location>
        <begin position="1"/>
        <end position="24"/>
    </location>
</feature>
<dbReference type="STRING" id="62708.A0A420J558"/>
<proteinExistence type="predicted"/>
<reference evidence="2 3" key="1">
    <citation type="journal article" date="2018" name="BMC Genomics">
        <title>Comparative genome analyses reveal sequence features reflecting distinct modes of host-adaptation between dicot and monocot powdery mildew.</title>
        <authorList>
            <person name="Wu Y."/>
            <person name="Ma X."/>
            <person name="Pan Z."/>
            <person name="Kale S.D."/>
            <person name="Song Y."/>
            <person name="King H."/>
            <person name="Zhang Q."/>
            <person name="Presley C."/>
            <person name="Deng X."/>
            <person name="Wei C.I."/>
            <person name="Xiao S."/>
        </authorList>
    </citation>
    <scope>NUCLEOTIDE SEQUENCE [LARGE SCALE GENOMIC DNA]</scope>
    <source>
        <strain evidence="2">UMSG3</strain>
    </source>
</reference>
<dbReference type="EMBL" id="MCBQ01003028">
    <property type="protein sequence ID" value="RKF81905.1"/>
    <property type="molecule type" value="Genomic_DNA"/>
</dbReference>
<dbReference type="AlphaFoldDB" id="A0A420J558"/>